<dbReference type="AlphaFoldDB" id="A0A147EUI6"/>
<organism evidence="1 2">
    <name type="scientific">Microbacterium testaceum</name>
    <name type="common">Aureobacterium testaceum</name>
    <name type="synonym">Brevibacterium testaceum</name>
    <dbReference type="NCBI Taxonomy" id="2033"/>
    <lineage>
        <taxon>Bacteria</taxon>
        <taxon>Bacillati</taxon>
        <taxon>Actinomycetota</taxon>
        <taxon>Actinomycetes</taxon>
        <taxon>Micrococcales</taxon>
        <taxon>Microbacteriaceae</taxon>
        <taxon>Microbacterium</taxon>
    </lineage>
</organism>
<evidence type="ECO:0000313" key="2">
    <source>
        <dbReference type="Proteomes" id="UP000075025"/>
    </source>
</evidence>
<comment type="caution">
    <text evidence="1">The sequence shown here is derived from an EMBL/GenBank/DDBJ whole genome shotgun (WGS) entry which is preliminary data.</text>
</comment>
<protein>
    <submittedName>
        <fullName evidence="1">Uncharacterized protein</fullName>
    </submittedName>
</protein>
<dbReference type="EMBL" id="LDRT01000096">
    <property type="protein sequence ID" value="KTR93125.1"/>
    <property type="molecule type" value="Genomic_DNA"/>
</dbReference>
<reference evidence="1 2" key="1">
    <citation type="journal article" date="2016" name="Front. Microbiol.">
        <title>Genomic Resource of Rice Seed Associated Bacteria.</title>
        <authorList>
            <person name="Midha S."/>
            <person name="Bansal K."/>
            <person name="Sharma S."/>
            <person name="Kumar N."/>
            <person name="Patil P.P."/>
            <person name="Chaudhry V."/>
            <person name="Patil P.B."/>
        </authorList>
    </citation>
    <scope>NUCLEOTIDE SEQUENCE [LARGE SCALE GENOMIC DNA]</scope>
    <source>
        <strain evidence="1 2">NS220</strain>
    </source>
</reference>
<sequence length="149" mass="16132">MGGALVVLLRRSLLEMVAHLADGREVLVPYAWAGHYSRSSPKASPVVRTLLGKGPAHPFSGMQTVVVELVNGRTWVLNPELLAHHRSCEMCAPVWERLGARLDDIPVDGMLFAAAELHLTSGPAFLLVDVDDLDGRSTEDGVVSGRERV</sequence>
<proteinExistence type="predicted"/>
<evidence type="ECO:0000313" key="1">
    <source>
        <dbReference type="EMBL" id="KTR93125.1"/>
    </source>
</evidence>
<gene>
    <name evidence="1" type="ORF">NS220_13465</name>
</gene>
<name>A0A147EUI6_MICTE</name>
<dbReference type="PATRIC" id="fig|2033.6.peg.4007"/>
<accession>A0A147EUI6</accession>
<dbReference type="Proteomes" id="UP000075025">
    <property type="component" value="Unassembled WGS sequence"/>
</dbReference>